<sequence>MPGETLCARGPRLPGRRASGTFSGALGRSRRKRISSHSLMTRRQEEAGFPWHPGGLGFSLMKRRTKLKNSWGSSVSLMKSHPDWSLNGWNYLIGVHHCPSLYIIYMLQCD</sequence>
<evidence type="ECO:0000313" key="3">
    <source>
        <dbReference type="Proteomes" id="UP000824540"/>
    </source>
</evidence>
<keyword evidence="3" id="KW-1185">Reference proteome</keyword>
<gene>
    <name evidence="2" type="ORF">JZ751_019548</name>
</gene>
<feature type="region of interest" description="Disordered" evidence="1">
    <location>
        <begin position="1"/>
        <end position="41"/>
    </location>
</feature>
<name>A0A8T2MYX8_9TELE</name>
<evidence type="ECO:0000313" key="2">
    <source>
        <dbReference type="EMBL" id="KAG9331281.1"/>
    </source>
</evidence>
<accession>A0A8T2MYX8</accession>
<reference evidence="2" key="1">
    <citation type="thesis" date="2021" institute="BYU ScholarsArchive" country="Provo, UT, USA">
        <title>Applications of and Algorithms for Genome Assembly and Genomic Analyses with an Emphasis on Marine Teleosts.</title>
        <authorList>
            <person name="Pickett B.D."/>
        </authorList>
    </citation>
    <scope>NUCLEOTIDE SEQUENCE</scope>
    <source>
        <strain evidence="2">HI-2016</strain>
    </source>
</reference>
<organism evidence="2 3">
    <name type="scientific">Albula glossodonta</name>
    <name type="common">roundjaw bonefish</name>
    <dbReference type="NCBI Taxonomy" id="121402"/>
    <lineage>
        <taxon>Eukaryota</taxon>
        <taxon>Metazoa</taxon>
        <taxon>Chordata</taxon>
        <taxon>Craniata</taxon>
        <taxon>Vertebrata</taxon>
        <taxon>Euteleostomi</taxon>
        <taxon>Actinopterygii</taxon>
        <taxon>Neopterygii</taxon>
        <taxon>Teleostei</taxon>
        <taxon>Albuliformes</taxon>
        <taxon>Albulidae</taxon>
        <taxon>Albula</taxon>
    </lineage>
</organism>
<comment type="caution">
    <text evidence="2">The sequence shown here is derived from an EMBL/GenBank/DDBJ whole genome shotgun (WGS) entry which is preliminary data.</text>
</comment>
<dbReference type="Proteomes" id="UP000824540">
    <property type="component" value="Unassembled WGS sequence"/>
</dbReference>
<evidence type="ECO:0000256" key="1">
    <source>
        <dbReference type="SAM" id="MobiDB-lite"/>
    </source>
</evidence>
<protein>
    <submittedName>
        <fullName evidence="2">Uncharacterized protein</fullName>
    </submittedName>
</protein>
<dbReference type="AlphaFoldDB" id="A0A8T2MYX8"/>
<proteinExistence type="predicted"/>
<dbReference type="EMBL" id="JAFBMS010000356">
    <property type="protein sequence ID" value="KAG9331281.1"/>
    <property type="molecule type" value="Genomic_DNA"/>
</dbReference>